<dbReference type="InterPro" id="IPR022694">
    <property type="entry name" value="3-OHacyl-CoA_DH"/>
</dbReference>
<evidence type="ECO:0000256" key="3">
    <source>
        <dbReference type="SAM" id="MobiDB-lite"/>
    </source>
</evidence>
<feature type="site" description="Important for catalytic activity" evidence="2">
    <location>
        <position position="145"/>
    </location>
</feature>
<dbReference type="GO" id="GO:0016616">
    <property type="term" value="F:oxidoreductase activity, acting on the CH-OH group of donors, NAD or NADP as acceptor"/>
    <property type="evidence" value="ECO:0007669"/>
    <property type="project" value="InterPro"/>
</dbReference>
<feature type="domain" description="3-hydroxyacyl-CoA dehydrogenase NAD binding" evidence="5">
    <location>
        <begin position="10"/>
        <end position="187"/>
    </location>
</feature>
<dbReference type="Gene3D" id="3.40.50.720">
    <property type="entry name" value="NAD(P)-binding Rossmann-like Domain"/>
    <property type="match status" value="1"/>
</dbReference>
<dbReference type="Pfam" id="PF02737">
    <property type="entry name" value="3HCDH_N"/>
    <property type="match status" value="1"/>
</dbReference>
<sequence length="304" mass="33892">MTMSKPLEMVAVVGTGTLGAQIALLAASAGYGVRAFDAREGAFHETLERIRSDLRARGIQPFIPWELWEGYMARVQVMPDMEGAVADAELVVEAVPERLELKRRVFRELGRLAPAGAVLATNSSAIPVSRLEGSSGRPERCLNLHFYMPLQGTNMVDVMGGSRTLPEVLEAGAAWVRSLGCIPLTVRRESVGFCFNRVWRAVKREVLHMWADGYVDFRDVDRAWMVFTGMDMGPFGLMDMVGLDVVHDIEMVYHRESGDPRDRPPQALEEKVERGELGEKAGRGFYTYPDPEYRRPAFLDPSTA</sequence>
<organism evidence="6 7">
    <name type="scientific">miscellaneous Crenarchaeota group-15 archaeon DG-45</name>
    <dbReference type="NCBI Taxonomy" id="1685127"/>
    <lineage>
        <taxon>Archaea</taxon>
        <taxon>Candidatus Bathyarchaeota</taxon>
        <taxon>MCG-15</taxon>
    </lineage>
</organism>
<dbReference type="InterPro" id="IPR006176">
    <property type="entry name" value="3-OHacyl-CoA_DH_NAD-bd"/>
</dbReference>
<dbReference type="PIRSF" id="PIRSF000105">
    <property type="entry name" value="HCDH"/>
    <property type="match status" value="1"/>
</dbReference>
<dbReference type="AlphaFoldDB" id="A0A0M0BRE8"/>
<feature type="compositionally biased region" description="Basic and acidic residues" evidence="3">
    <location>
        <begin position="256"/>
        <end position="282"/>
    </location>
</feature>
<gene>
    <name evidence="6" type="ORF">AC482_01610</name>
</gene>
<dbReference type="EMBL" id="LFWZ01000011">
    <property type="protein sequence ID" value="KON31162.1"/>
    <property type="molecule type" value="Genomic_DNA"/>
</dbReference>
<dbReference type="Pfam" id="PF00725">
    <property type="entry name" value="3HCDH"/>
    <property type="match status" value="1"/>
</dbReference>
<evidence type="ECO:0000256" key="1">
    <source>
        <dbReference type="ARBA" id="ARBA00023002"/>
    </source>
</evidence>
<dbReference type="SUPFAM" id="SSF51735">
    <property type="entry name" value="NAD(P)-binding Rossmann-fold domains"/>
    <property type="match status" value="1"/>
</dbReference>
<evidence type="ECO:0000259" key="4">
    <source>
        <dbReference type="Pfam" id="PF00725"/>
    </source>
</evidence>
<evidence type="ECO:0008006" key="8">
    <source>
        <dbReference type="Google" id="ProtNLM"/>
    </source>
</evidence>
<name>A0A0M0BRE8_9ARCH</name>
<dbReference type="InterPro" id="IPR006108">
    <property type="entry name" value="3HC_DH_C"/>
</dbReference>
<dbReference type="Gene3D" id="1.10.1040.10">
    <property type="entry name" value="N-(1-d-carboxylethyl)-l-norvaline Dehydrogenase, domain 2"/>
    <property type="match status" value="1"/>
</dbReference>
<protein>
    <recommendedName>
        <fullName evidence="8">3-hydroxyacyl-CoA dehydrogenase</fullName>
    </recommendedName>
</protein>
<proteinExistence type="predicted"/>
<dbReference type="GO" id="GO:0070403">
    <property type="term" value="F:NAD+ binding"/>
    <property type="evidence" value="ECO:0007669"/>
    <property type="project" value="InterPro"/>
</dbReference>
<dbReference type="GO" id="GO:0006631">
    <property type="term" value="P:fatty acid metabolic process"/>
    <property type="evidence" value="ECO:0007669"/>
    <property type="project" value="InterPro"/>
</dbReference>
<dbReference type="InterPro" id="IPR008927">
    <property type="entry name" value="6-PGluconate_DH-like_C_sf"/>
</dbReference>
<dbReference type="InterPro" id="IPR013328">
    <property type="entry name" value="6PGD_dom2"/>
</dbReference>
<dbReference type="Proteomes" id="UP000037210">
    <property type="component" value="Unassembled WGS sequence"/>
</dbReference>
<dbReference type="PANTHER" id="PTHR48075:SF5">
    <property type="entry name" value="3-HYDROXYBUTYRYL-COA DEHYDROGENASE"/>
    <property type="match status" value="1"/>
</dbReference>
<dbReference type="InterPro" id="IPR036291">
    <property type="entry name" value="NAD(P)-bd_dom_sf"/>
</dbReference>
<feature type="domain" description="3-hydroxyacyl-CoA dehydrogenase C-terminal" evidence="4">
    <location>
        <begin position="192"/>
        <end position="288"/>
    </location>
</feature>
<accession>A0A0M0BRE8</accession>
<dbReference type="PANTHER" id="PTHR48075">
    <property type="entry name" value="3-HYDROXYACYL-COA DEHYDROGENASE FAMILY PROTEIN"/>
    <property type="match status" value="1"/>
</dbReference>
<evidence type="ECO:0000313" key="7">
    <source>
        <dbReference type="Proteomes" id="UP000037210"/>
    </source>
</evidence>
<dbReference type="SUPFAM" id="SSF48179">
    <property type="entry name" value="6-phosphogluconate dehydrogenase C-terminal domain-like"/>
    <property type="match status" value="1"/>
</dbReference>
<keyword evidence="1" id="KW-0560">Oxidoreductase</keyword>
<evidence type="ECO:0000259" key="5">
    <source>
        <dbReference type="Pfam" id="PF02737"/>
    </source>
</evidence>
<comment type="caution">
    <text evidence="6">The sequence shown here is derived from an EMBL/GenBank/DDBJ whole genome shotgun (WGS) entry which is preliminary data.</text>
</comment>
<evidence type="ECO:0000313" key="6">
    <source>
        <dbReference type="EMBL" id="KON31162.1"/>
    </source>
</evidence>
<evidence type="ECO:0000256" key="2">
    <source>
        <dbReference type="PIRSR" id="PIRSR000105-1"/>
    </source>
</evidence>
<feature type="region of interest" description="Disordered" evidence="3">
    <location>
        <begin position="256"/>
        <end position="304"/>
    </location>
</feature>
<reference evidence="6 7" key="1">
    <citation type="submission" date="2015-06" db="EMBL/GenBank/DDBJ databases">
        <title>New insights into the roles of widespread benthic archaea in carbon and nitrogen cycling.</title>
        <authorList>
            <person name="Lazar C.S."/>
            <person name="Baker B.J."/>
            <person name="Seitz K.W."/>
            <person name="Hyde A.S."/>
            <person name="Dick G.J."/>
            <person name="Hinrichs K.-U."/>
            <person name="Teske A.P."/>
        </authorList>
    </citation>
    <scope>NUCLEOTIDE SEQUENCE [LARGE SCALE GENOMIC DNA]</scope>
    <source>
        <strain evidence="6">DG-45</strain>
    </source>
</reference>